<name>V4B9Q8_LOTGI</name>
<evidence type="ECO:0000313" key="2">
    <source>
        <dbReference type="EMBL" id="ESO85709.1"/>
    </source>
</evidence>
<dbReference type="KEGG" id="lgi:LOTGIDRAFT_155202"/>
<evidence type="ECO:0000313" key="3">
    <source>
        <dbReference type="Proteomes" id="UP000030746"/>
    </source>
</evidence>
<dbReference type="EMBL" id="KB203274">
    <property type="protein sequence ID" value="ESO85709.1"/>
    <property type="molecule type" value="Genomic_DNA"/>
</dbReference>
<feature type="region of interest" description="Disordered" evidence="1">
    <location>
        <begin position="61"/>
        <end position="80"/>
    </location>
</feature>
<keyword evidence="3" id="KW-1185">Reference proteome</keyword>
<protein>
    <submittedName>
        <fullName evidence="2">Uncharacterized protein</fullName>
    </submittedName>
</protein>
<dbReference type="Proteomes" id="UP000030746">
    <property type="component" value="Unassembled WGS sequence"/>
</dbReference>
<dbReference type="CTD" id="20236632"/>
<proteinExistence type="predicted"/>
<evidence type="ECO:0000256" key="1">
    <source>
        <dbReference type="SAM" id="MobiDB-lite"/>
    </source>
</evidence>
<dbReference type="GeneID" id="20236632"/>
<dbReference type="RefSeq" id="XP_009063944.1">
    <property type="nucleotide sequence ID" value="XM_009065696.1"/>
</dbReference>
<accession>V4B9Q8</accession>
<dbReference type="AlphaFoldDB" id="V4B9Q8"/>
<feature type="region of interest" description="Disordered" evidence="1">
    <location>
        <begin position="1"/>
        <end position="24"/>
    </location>
</feature>
<sequence length="350" mass="39566">MGSNHSKTQRPMTYIQRPGQYGQTEDEVVNSLPNVEDSSRYRYLPPSMISDSNVLMARSKRKTCTSNPENTSPSVVGLRSSPGVEDLLDIELPMAMDADVSSDDANGSVNEDCGVEIDIDDISVSKKSRRKPVEKREYFFNKGRKEDVTASADNDSYNNLLIDDSRSCEGVEATKPTNEGGNTAEPKDWKVWPIESQEQKYQDDQFLEILKETPTRACHSKKYSDNKVFKEQDLAPLKQEQSSEGIRKQLYLQGIIADEASETDSKEDLWDKSFIRECAESRLERPSHVRLPPIKSLDKLAFANKRFGFRQRGCSTAKVNGCERSDHEEKGSQQLKTDKILHKIDTLDLV</sequence>
<organism evidence="2 3">
    <name type="scientific">Lottia gigantea</name>
    <name type="common">Giant owl limpet</name>
    <dbReference type="NCBI Taxonomy" id="225164"/>
    <lineage>
        <taxon>Eukaryota</taxon>
        <taxon>Metazoa</taxon>
        <taxon>Spiralia</taxon>
        <taxon>Lophotrochozoa</taxon>
        <taxon>Mollusca</taxon>
        <taxon>Gastropoda</taxon>
        <taxon>Patellogastropoda</taxon>
        <taxon>Lottioidea</taxon>
        <taxon>Lottiidae</taxon>
        <taxon>Lottia</taxon>
    </lineage>
</organism>
<feature type="compositionally biased region" description="Polar residues" evidence="1">
    <location>
        <begin position="1"/>
        <end position="11"/>
    </location>
</feature>
<feature type="compositionally biased region" description="Polar residues" evidence="1">
    <location>
        <begin position="64"/>
        <end position="74"/>
    </location>
</feature>
<dbReference type="HOGENOM" id="CLU_792960_0_0_1"/>
<gene>
    <name evidence="2" type="ORF">LOTGIDRAFT_155202</name>
</gene>
<reference evidence="2 3" key="1">
    <citation type="journal article" date="2013" name="Nature">
        <title>Insights into bilaterian evolution from three spiralian genomes.</title>
        <authorList>
            <person name="Simakov O."/>
            <person name="Marletaz F."/>
            <person name="Cho S.J."/>
            <person name="Edsinger-Gonzales E."/>
            <person name="Havlak P."/>
            <person name="Hellsten U."/>
            <person name="Kuo D.H."/>
            <person name="Larsson T."/>
            <person name="Lv J."/>
            <person name="Arendt D."/>
            <person name="Savage R."/>
            <person name="Osoegawa K."/>
            <person name="de Jong P."/>
            <person name="Grimwood J."/>
            <person name="Chapman J.A."/>
            <person name="Shapiro H."/>
            <person name="Aerts A."/>
            <person name="Otillar R.P."/>
            <person name="Terry A.Y."/>
            <person name="Boore J.L."/>
            <person name="Grigoriev I.V."/>
            <person name="Lindberg D.R."/>
            <person name="Seaver E.C."/>
            <person name="Weisblat D.A."/>
            <person name="Putnam N.H."/>
            <person name="Rokhsar D.S."/>
        </authorList>
    </citation>
    <scope>NUCLEOTIDE SEQUENCE [LARGE SCALE GENOMIC DNA]</scope>
</reference>